<gene>
    <name evidence="8" type="ORF">EG028_01020</name>
</gene>
<evidence type="ECO:0000259" key="7">
    <source>
        <dbReference type="Pfam" id="PF14322"/>
    </source>
</evidence>
<keyword evidence="9" id="KW-1185">Reference proteome</keyword>
<dbReference type="EMBL" id="RMBX01000001">
    <property type="protein sequence ID" value="RPD42909.1"/>
    <property type="molecule type" value="Genomic_DNA"/>
</dbReference>
<sequence>MKQYLLIILSVLLLASCTKMLEEKPKSIAAELFYNTPAEVEAGLNAIYVPLRQEGALGALYQCQMEIYTEYMYGRGSHAPLNDYIGLDNTNITRVGGMWTNFYLSIRNANIVIQKTPEGNQLSDAEKQRYLAEARFLRGLSYFYLVRNWAGVPIRTEFNMDSINLKRSTQAEVYAFIMEDLQYAEQNLPDVPRLGGTPSKLVAKTVLTDVLMNLNRYADAKNKALEVISSNKFSLVNVTVAADFDKLFGPDITSSTEEIFYLKYSRTPAGQGFGYLIYAHYPGSGYYPPGGYYTFYSDSEQNSFIKNWDKNDLRYTFNWYSQTFGLGATTLINRKFSDKTTTTSGGNDYPMYRYADILMFYAECVAQADGAPNADAMEKLNMVHRRAYGKNPLIADPAVDFKLADHNSKQAFIDLVVKERAYENCSEGKRWPDLKRLGIAGQVIQAVKGKTVLPKHLLWPIPTIEYNYNKAIDPVKDQNPGY</sequence>
<dbReference type="PROSITE" id="PS51257">
    <property type="entry name" value="PROKAR_LIPOPROTEIN"/>
    <property type="match status" value="1"/>
</dbReference>
<dbReference type="Pfam" id="PF14322">
    <property type="entry name" value="SusD-like_3"/>
    <property type="match status" value="1"/>
</dbReference>
<evidence type="ECO:0000313" key="8">
    <source>
        <dbReference type="EMBL" id="RPD42909.1"/>
    </source>
</evidence>
<dbReference type="GO" id="GO:0009279">
    <property type="term" value="C:cell outer membrane"/>
    <property type="evidence" value="ECO:0007669"/>
    <property type="project" value="UniProtKB-SubCell"/>
</dbReference>
<dbReference type="CDD" id="cd08977">
    <property type="entry name" value="SusD"/>
    <property type="match status" value="1"/>
</dbReference>
<dbReference type="InterPro" id="IPR033985">
    <property type="entry name" value="SusD-like_N"/>
</dbReference>
<dbReference type="InterPro" id="IPR011990">
    <property type="entry name" value="TPR-like_helical_dom_sf"/>
</dbReference>
<evidence type="ECO:0000256" key="2">
    <source>
        <dbReference type="ARBA" id="ARBA00006275"/>
    </source>
</evidence>
<feature type="domain" description="RagB/SusD" evidence="6">
    <location>
        <begin position="316"/>
        <end position="482"/>
    </location>
</feature>
<evidence type="ECO:0000256" key="4">
    <source>
        <dbReference type="ARBA" id="ARBA00023136"/>
    </source>
</evidence>
<keyword evidence="3" id="KW-0732">Signal</keyword>
<keyword evidence="4" id="KW-0472">Membrane</keyword>
<evidence type="ECO:0000259" key="6">
    <source>
        <dbReference type="Pfam" id="PF07980"/>
    </source>
</evidence>
<feature type="domain" description="SusD-like N-terminal" evidence="7">
    <location>
        <begin position="21"/>
        <end position="192"/>
    </location>
</feature>
<reference evidence="9" key="1">
    <citation type="submission" date="2018-11" db="EMBL/GenBank/DDBJ databases">
        <title>Chitinophaga lutea sp.nov., isolate from arsenic contaminated soil.</title>
        <authorList>
            <person name="Zong Y."/>
        </authorList>
    </citation>
    <scope>NUCLEOTIDE SEQUENCE [LARGE SCALE GENOMIC DNA]</scope>
    <source>
        <strain evidence="9">YLT18</strain>
    </source>
</reference>
<dbReference type="Proteomes" id="UP000279089">
    <property type="component" value="Unassembled WGS sequence"/>
</dbReference>
<accession>A0A3N4MTP8</accession>
<evidence type="ECO:0000256" key="1">
    <source>
        <dbReference type="ARBA" id="ARBA00004442"/>
    </source>
</evidence>
<dbReference type="AlphaFoldDB" id="A0A3N4MTP8"/>
<evidence type="ECO:0000256" key="5">
    <source>
        <dbReference type="ARBA" id="ARBA00023237"/>
    </source>
</evidence>
<dbReference type="InterPro" id="IPR012944">
    <property type="entry name" value="SusD_RagB_dom"/>
</dbReference>
<dbReference type="RefSeq" id="WP_120514183.1">
    <property type="nucleotide sequence ID" value="NZ_QXZY01000001.1"/>
</dbReference>
<evidence type="ECO:0000256" key="3">
    <source>
        <dbReference type="ARBA" id="ARBA00022729"/>
    </source>
</evidence>
<organism evidence="8 9">
    <name type="scientific">Chitinophaga barathri</name>
    <dbReference type="NCBI Taxonomy" id="1647451"/>
    <lineage>
        <taxon>Bacteria</taxon>
        <taxon>Pseudomonadati</taxon>
        <taxon>Bacteroidota</taxon>
        <taxon>Chitinophagia</taxon>
        <taxon>Chitinophagales</taxon>
        <taxon>Chitinophagaceae</taxon>
        <taxon>Chitinophaga</taxon>
    </lineage>
</organism>
<evidence type="ECO:0000313" key="9">
    <source>
        <dbReference type="Proteomes" id="UP000279089"/>
    </source>
</evidence>
<dbReference type="Pfam" id="PF07980">
    <property type="entry name" value="SusD_RagB"/>
    <property type="match status" value="1"/>
</dbReference>
<keyword evidence="5" id="KW-0998">Cell outer membrane</keyword>
<dbReference type="OrthoDB" id="5694214at2"/>
<dbReference type="SUPFAM" id="SSF48452">
    <property type="entry name" value="TPR-like"/>
    <property type="match status" value="1"/>
</dbReference>
<proteinExistence type="inferred from homology"/>
<dbReference type="Gene3D" id="1.25.40.390">
    <property type="match status" value="1"/>
</dbReference>
<comment type="subcellular location">
    <subcellularLocation>
        <location evidence="1">Cell outer membrane</location>
    </subcellularLocation>
</comment>
<name>A0A3N4MTP8_9BACT</name>
<comment type="similarity">
    <text evidence="2">Belongs to the SusD family.</text>
</comment>
<protein>
    <submittedName>
        <fullName evidence="8">RagB/SusD family nutrient uptake outer membrane protein</fullName>
    </submittedName>
</protein>
<comment type="caution">
    <text evidence="8">The sequence shown here is derived from an EMBL/GenBank/DDBJ whole genome shotgun (WGS) entry which is preliminary data.</text>
</comment>